<evidence type="ECO:0000256" key="1">
    <source>
        <dbReference type="SAM" id="SignalP"/>
    </source>
</evidence>
<reference evidence="3" key="1">
    <citation type="journal article" date="2019" name="Int. J. Syst. Evol. Microbiol.">
        <title>The Global Catalogue of Microorganisms (GCM) 10K type strain sequencing project: providing services to taxonomists for standard genome sequencing and annotation.</title>
        <authorList>
            <consortium name="The Broad Institute Genomics Platform"/>
            <consortium name="The Broad Institute Genome Sequencing Center for Infectious Disease"/>
            <person name="Wu L."/>
            <person name="Ma J."/>
        </authorList>
    </citation>
    <scope>NUCLEOTIDE SEQUENCE [LARGE SCALE GENOMIC DNA]</scope>
    <source>
        <strain evidence="3">JCM 14370</strain>
    </source>
</reference>
<accession>A0ABQ2D7Q0</accession>
<feature type="signal peptide" evidence="1">
    <location>
        <begin position="1"/>
        <end position="21"/>
    </location>
</feature>
<dbReference type="Proteomes" id="UP000632222">
    <property type="component" value="Unassembled WGS sequence"/>
</dbReference>
<organism evidence="2 3">
    <name type="scientific">Deinococcus roseus</name>
    <dbReference type="NCBI Taxonomy" id="392414"/>
    <lineage>
        <taxon>Bacteria</taxon>
        <taxon>Thermotogati</taxon>
        <taxon>Deinococcota</taxon>
        <taxon>Deinococci</taxon>
        <taxon>Deinococcales</taxon>
        <taxon>Deinococcaceae</taxon>
        <taxon>Deinococcus</taxon>
    </lineage>
</organism>
<gene>
    <name evidence="2" type="ORF">GCM10008938_37410</name>
</gene>
<keyword evidence="3" id="KW-1185">Reference proteome</keyword>
<protein>
    <recommendedName>
        <fullName evidence="4">Lipoprotein</fullName>
    </recommendedName>
</protein>
<sequence length="248" mass="26222">MKTTTAPLLFGAILTTLVSCGSVVPSTKATITNRTANGAVQTFTVPLDSKATTGLTGVTLYILQPAGHAPLLVTGTLNPGKTQVTFDLTHTNPEATIEAVKDYGKPTSGTWEVQCSGNLNSNLSDFKGNFGVTFMLNYGDAAKPAAIQKTTLKEQGEARNTASMQSVQLAYSHTAGRILGKQSCTYKTSVSTNTLNYDIDTQLAQGWNQLNINGDITTTVVGSSVTIDQSFSMTDSRDLGTLQLSLLQ</sequence>
<evidence type="ECO:0008006" key="4">
    <source>
        <dbReference type="Google" id="ProtNLM"/>
    </source>
</evidence>
<name>A0ABQ2D7Q0_9DEIO</name>
<dbReference type="RefSeq" id="WP_189005295.1">
    <property type="nucleotide sequence ID" value="NZ_BMOD01000018.1"/>
</dbReference>
<comment type="caution">
    <text evidence="2">The sequence shown here is derived from an EMBL/GenBank/DDBJ whole genome shotgun (WGS) entry which is preliminary data.</text>
</comment>
<keyword evidence="1" id="KW-0732">Signal</keyword>
<dbReference type="EMBL" id="BMOD01000018">
    <property type="protein sequence ID" value="GGJ47919.1"/>
    <property type="molecule type" value="Genomic_DNA"/>
</dbReference>
<proteinExistence type="predicted"/>
<evidence type="ECO:0000313" key="2">
    <source>
        <dbReference type="EMBL" id="GGJ47919.1"/>
    </source>
</evidence>
<evidence type="ECO:0000313" key="3">
    <source>
        <dbReference type="Proteomes" id="UP000632222"/>
    </source>
</evidence>
<dbReference type="PROSITE" id="PS51257">
    <property type="entry name" value="PROKAR_LIPOPROTEIN"/>
    <property type="match status" value="1"/>
</dbReference>
<feature type="chain" id="PRO_5046650711" description="Lipoprotein" evidence="1">
    <location>
        <begin position="22"/>
        <end position="248"/>
    </location>
</feature>